<organism evidence="2 3">
    <name type="scientific">Fusarium oligoseptatum</name>
    <dbReference type="NCBI Taxonomy" id="2604345"/>
    <lineage>
        <taxon>Eukaryota</taxon>
        <taxon>Fungi</taxon>
        <taxon>Dikarya</taxon>
        <taxon>Ascomycota</taxon>
        <taxon>Pezizomycotina</taxon>
        <taxon>Sordariomycetes</taxon>
        <taxon>Hypocreomycetidae</taxon>
        <taxon>Hypocreales</taxon>
        <taxon>Nectriaceae</taxon>
        <taxon>Fusarium</taxon>
        <taxon>Fusarium solani species complex</taxon>
    </lineage>
</organism>
<keyword evidence="3" id="KW-1185">Reference proteome</keyword>
<dbReference type="AlphaFoldDB" id="A0A428TPX8"/>
<feature type="region of interest" description="Disordered" evidence="1">
    <location>
        <begin position="473"/>
        <end position="500"/>
    </location>
</feature>
<gene>
    <name evidence="2" type="ORF">CEP52_007056</name>
</gene>
<comment type="caution">
    <text evidence="2">The sequence shown here is derived from an EMBL/GenBank/DDBJ whole genome shotgun (WGS) entry which is preliminary data.</text>
</comment>
<protein>
    <submittedName>
        <fullName evidence="2">Uncharacterized protein</fullName>
    </submittedName>
</protein>
<evidence type="ECO:0000313" key="2">
    <source>
        <dbReference type="EMBL" id="RSM04108.1"/>
    </source>
</evidence>
<accession>A0A428TPX8</accession>
<dbReference type="EMBL" id="NKCK01000062">
    <property type="protein sequence ID" value="RSM04108.1"/>
    <property type="molecule type" value="Genomic_DNA"/>
</dbReference>
<proteinExistence type="predicted"/>
<feature type="compositionally biased region" description="Basic and acidic residues" evidence="1">
    <location>
        <begin position="476"/>
        <end position="491"/>
    </location>
</feature>
<evidence type="ECO:0000313" key="3">
    <source>
        <dbReference type="Proteomes" id="UP000287144"/>
    </source>
</evidence>
<sequence length="500" mass="54224">MPSTIPYNASLVLANVVDEQTLTIVENISQAQAPVDEAQEELNSLLASRRSLDMTRTELANLDIQTDELDNALKTVDQSIRTAAANYAQERVKTEDAIRPLRKQLRSIHSQAESPVDYVKSKIETLPLSTDSMSMDVQFFSVDSEDSQGVAHAKAISAFVSNSNSYLGATIQRQVGEAAQSQTALQFGKHEISGTLVISASCTHKNASVLAPCILNVDKGVRAWNRIFKDDRFNPTKFEDMKKIVEAGDTEGEKRFSILSGVTYGSSFVGMVHIVDAKDTTVAQDLSSMASNLQMQMDAGAWFSEQNGGFGVNETFGDEVKSLLSTQSVTSHVTLISMGVIPSIVANKVAMGVKGFSEFDPKSSMDAIATIQNATAGEQKSVGDSADAARTGAKMMTLKGIEIKSALSALGAIDDGQNKVLDINSLMTALEDYVNKVPDATSGVPLNYYLKDITKGMLAEMWLAKYFPGKYNPIQNDDKDNKDKDKDKEKGGPPGRFIRR</sequence>
<dbReference type="Proteomes" id="UP000287144">
    <property type="component" value="Unassembled WGS sequence"/>
</dbReference>
<reference evidence="2 3" key="1">
    <citation type="submission" date="2017-06" db="EMBL/GenBank/DDBJ databases">
        <title>Comparative genomic analysis of Ambrosia Fusariam Clade fungi.</title>
        <authorList>
            <person name="Stajich J.E."/>
            <person name="Carrillo J."/>
            <person name="Kijimoto T."/>
            <person name="Eskalen A."/>
            <person name="O'Donnell K."/>
            <person name="Kasson M."/>
        </authorList>
    </citation>
    <scope>NUCLEOTIDE SEQUENCE [LARGE SCALE GENOMIC DNA]</scope>
    <source>
        <strain evidence="2 3">NRRL62579</strain>
    </source>
</reference>
<evidence type="ECO:0000256" key="1">
    <source>
        <dbReference type="SAM" id="MobiDB-lite"/>
    </source>
</evidence>
<name>A0A428TPX8_9HYPO</name>